<evidence type="ECO:0000256" key="7">
    <source>
        <dbReference type="ARBA" id="ARBA00047326"/>
    </source>
</evidence>
<dbReference type="NCBIfam" id="NF009544">
    <property type="entry name" value="PRK12928.1"/>
    <property type="match status" value="1"/>
</dbReference>
<feature type="binding site" evidence="8">
    <location>
        <position position="67"/>
    </location>
    <ligand>
        <name>[4Fe-4S] cluster</name>
        <dbReference type="ChEBI" id="CHEBI:49883"/>
        <label>1</label>
    </ligand>
</feature>
<evidence type="ECO:0000256" key="6">
    <source>
        <dbReference type="ARBA" id="ARBA00023014"/>
    </source>
</evidence>
<dbReference type="SUPFAM" id="SSF102114">
    <property type="entry name" value="Radical SAM enzymes"/>
    <property type="match status" value="1"/>
</dbReference>
<dbReference type="CDD" id="cd01335">
    <property type="entry name" value="Radical_SAM"/>
    <property type="match status" value="1"/>
</dbReference>
<dbReference type="PIRSF" id="PIRSF005963">
    <property type="entry name" value="Lipoyl_synth"/>
    <property type="match status" value="1"/>
</dbReference>
<gene>
    <name evidence="8 10" type="primary">lipA</name>
    <name evidence="10" type="ORF">NSPZN2_30708</name>
</gene>
<dbReference type="InterPro" id="IPR003698">
    <property type="entry name" value="Lipoyl_synth"/>
</dbReference>
<dbReference type="SFLD" id="SFLDG01058">
    <property type="entry name" value="lipoyl_synthase_like"/>
    <property type="match status" value="1"/>
</dbReference>
<keyword evidence="2 8" id="KW-0808">Transferase</keyword>
<sequence length="315" mass="35467">MSFIQIDPRSPSEANQPSAINHQLSAPQSRRLPSWFKVKLQTGPDYHEIRQTMDRLNLHTICEEARCPNMWECWNARTATFLILGDICTRRCHYCSVETGRPHTVDHEEPLRVAEAVQALSLRHAVITSVNRDELDDGGASVFADTIRHIRRLIPSCTIEVLIPDFEGDEAALAVVAGEKPDILNHNIETVRRLFPSIRPQGKYQRSIELLGRAKQMGMTTKSGLIVGMGETTDEAREVMRDLRAVDCDIMTIGQYLQPTKEHLPVARFYHPDEFAALKEEGFALGFRHVESGPLVRSSYHAEQQVGGSTHGDCF</sequence>
<keyword evidence="4 8" id="KW-0479">Metal-binding</keyword>
<evidence type="ECO:0000313" key="11">
    <source>
        <dbReference type="Proteomes" id="UP000675880"/>
    </source>
</evidence>
<evidence type="ECO:0000256" key="4">
    <source>
        <dbReference type="ARBA" id="ARBA00022723"/>
    </source>
</evidence>
<keyword evidence="11" id="KW-1185">Reference proteome</keyword>
<evidence type="ECO:0000256" key="3">
    <source>
        <dbReference type="ARBA" id="ARBA00022691"/>
    </source>
</evidence>
<evidence type="ECO:0000256" key="8">
    <source>
        <dbReference type="HAMAP-Rule" id="MF_00206"/>
    </source>
</evidence>
<dbReference type="GO" id="GO:0016992">
    <property type="term" value="F:lipoate synthase activity"/>
    <property type="evidence" value="ECO:0007669"/>
    <property type="project" value="UniProtKB-EC"/>
</dbReference>
<dbReference type="InterPro" id="IPR007197">
    <property type="entry name" value="rSAM"/>
</dbReference>
<dbReference type="InterPro" id="IPR058240">
    <property type="entry name" value="rSAM_sf"/>
</dbReference>
<feature type="binding site" evidence="8">
    <location>
        <position position="88"/>
    </location>
    <ligand>
        <name>[4Fe-4S] cluster</name>
        <dbReference type="ChEBI" id="CHEBI:49883"/>
        <label>2</label>
        <note>4Fe-4S-S-AdoMet</note>
    </ligand>
</feature>
<dbReference type="Pfam" id="PF16881">
    <property type="entry name" value="LIAS_N"/>
    <property type="match status" value="1"/>
</dbReference>
<proteinExistence type="inferred from homology"/>
<dbReference type="SMART" id="SM00729">
    <property type="entry name" value="Elp3"/>
    <property type="match status" value="1"/>
</dbReference>
<dbReference type="Proteomes" id="UP000675880">
    <property type="component" value="Unassembled WGS sequence"/>
</dbReference>
<keyword evidence="8" id="KW-0963">Cytoplasm</keyword>
<feature type="binding site" evidence="8">
    <location>
        <position position="299"/>
    </location>
    <ligand>
        <name>[4Fe-4S] cluster</name>
        <dbReference type="ChEBI" id="CHEBI:49883"/>
        <label>1</label>
    </ligand>
</feature>
<name>A0ABM8RNA0_9BACT</name>
<dbReference type="PANTHER" id="PTHR10949:SF0">
    <property type="entry name" value="LIPOYL SYNTHASE, MITOCHONDRIAL"/>
    <property type="match status" value="1"/>
</dbReference>
<feature type="binding site" evidence="8">
    <location>
        <position position="95"/>
    </location>
    <ligand>
        <name>[4Fe-4S] cluster</name>
        <dbReference type="ChEBI" id="CHEBI:49883"/>
        <label>2</label>
        <note>4Fe-4S-S-AdoMet</note>
    </ligand>
</feature>
<keyword evidence="1 8" id="KW-0004">4Fe-4S</keyword>
<keyword evidence="3 8" id="KW-0949">S-adenosyl-L-methionine</keyword>
<dbReference type="SFLD" id="SFLDS00029">
    <property type="entry name" value="Radical_SAM"/>
    <property type="match status" value="1"/>
</dbReference>
<dbReference type="RefSeq" id="WP_246507680.1">
    <property type="nucleotide sequence ID" value="NZ_CAJNBJ010000016.1"/>
</dbReference>
<dbReference type="InterPro" id="IPR006638">
    <property type="entry name" value="Elp3/MiaA/NifB-like_rSAM"/>
</dbReference>
<evidence type="ECO:0000256" key="5">
    <source>
        <dbReference type="ARBA" id="ARBA00023004"/>
    </source>
</evidence>
<dbReference type="Gene3D" id="3.20.20.70">
    <property type="entry name" value="Aldolase class I"/>
    <property type="match status" value="1"/>
</dbReference>
<dbReference type="EC" id="2.8.1.8" evidence="8"/>
<evidence type="ECO:0000259" key="9">
    <source>
        <dbReference type="PROSITE" id="PS51918"/>
    </source>
</evidence>
<comment type="cofactor">
    <cofactor evidence="8">
        <name>[4Fe-4S] cluster</name>
        <dbReference type="ChEBI" id="CHEBI:49883"/>
    </cofactor>
    <text evidence="8">Binds 2 [4Fe-4S] clusters per subunit. One cluster is coordinated with 3 cysteines and an exchangeable S-adenosyl-L-methionine.</text>
</comment>
<organism evidence="10 11">
    <name type="scientific">Nitrospira defluvii</name>
    <dbReference type="NCBI Taxonomy" id="330214"/>
    <lineage>
        <taxon>Bacteria</taxon>
        <taxon>Pseudomonadati</taxon>
        <taxon>Nitrospirota</taxon>
        <taxon>Nitrospiria</taxon>
        <taxon>Nitrospirales</taxon>
        <taxon>Nitrospiraceae</taxon>
        <taxon>Nitrospira</taxon>
    </lineage>
</organism>
<reference evidence="10 11" key="1">
    <citation type="submission" date="2021-02" db="EMBL/GenBank/DDBJ databases">
        <authorList>
            <person name="Han P."/>
        </authorList>
    </citation>
    <scope>NUCLEOTIDE SEQUENCE [LARGE SCALE GENOMIC DNA]</scope>
    <source>
        <strain evidence="10">Candidatus Nitrospira sp. ZN2</strain>
    </source>
</reference>
<comment type="similarity">
    <text evidence="8">Belongs to the radical SAM superfamily. Lipoyl synthase family.</text>
</comment>
<evidence type="ECO:0000256" key="1">
    <source>
        <dbReference type="ARBA" id="ARBA00022485"/>
    </source>
</evidence>
<accession>A0ABM8RNA0</accession>
<comment type="pathway">
    <text evidence="8">Protein modification; protein lipoylation via endogenous pathway; protein N(6)-(lipoyl)lysine from octanoyl-[acyl-carrier-protein]: step 2/2.</text>
</comment>
<comment type="subcellular location">
    <subcellularLocation>
        <location evidence="8">Cytoplasm</location>
    </subcellularLocation>
</comment>
<comment type="function">
    <text evidence="8">Catalyzes the radical-mediated insertion of two sulfur atoms into the C-6 and C-8 positions of the octanoyl moiety bound to the lipoyl domains of lipoate-dependent enzymes, thereby converting the octanoylated domains into lipoylated derivatives.</text>
</comment>
<keyword evidence="6 8" id="KW-0411">Iron-sulfur</keyword>
<dbReference type="InterPro" id="IPR013785">
    <property type="entry name" value="Aldolase_TIM"/>
</dbReference>
<dbReference type="EMBL" id="CAJNBJ010000016">
    <property type="protein sequence ID" value="CAE6762403.1"/>
    <property type="molecule type" value="Genomic_DNA"/>
</dbReference>
<protein>
    <recommendedName>
        <fullName evidence="8">Lipoyl synthase</fullName>
        <ecNumber evidence="8">2.8.1.8</ecNumber>
    </recommendedName>
    <alternativeName>
        <fullName evidence="8">Lip-syn</fullName>
        <shortName evidence="8">LS</shortName>
    </alternativeName>
    <alternativeName>
        <fullName evidence="8">Lipoate synthase</fullName>
    </alternativeName>
    <alternativeName>
        <fullName evidence="8">Lipoic acid synthase</fullName>
    </alternativeName>
    <alternativeName>
        <fullName evidence="8">Sulfur insertion protein LipA</fullName>
    </alternativeName>
</protein>
<comment type="caution">
    <text evidence="10">The sequence shown here is derived from an EMBL/GenBank/DDBJ whole genome shotgun (WGS) entry which is preliminary data.</text>
</comment>
<dbReference type="Pfam" id="PF04055">
    <property type="entry name" value="Radical_SAM"/>
    <property type="match status" value="1"/>
</dbReference>
<dbReference type="PANTHER" id="PTHR10949">
    <property type="entry name" value="LIPOYL SYNTHASE"/>
    <property type="match status" value="1"/>
</dbReference>
<dbReference type="NCBIfam" id="NF004019">
    <property type="entry name" value="PRK05481.1"/>
    <property type="match status" value="1"/>
</dbReference>
<feature type="domain" description="Radical SAM core" evidence="9">
    <location>
        <begin position="74"/>
        <end position="288"/>
    </location>
</feature>
<evidence type="ECO:0000256" key="2">
    <source>
        <dbReference type="ARBA" id="ARBA00022679"/>
    </source>
</evidence>
<feature type="binding site" evidence="8">
    <location>
        <position position="62"/>
    </location>
    <ligand>
        <name>[4Fe-4S] cluster</name>
        <dbReference type="ChEBI" id="CHEBI:49883"/>
        <label>1</label>
    </ligand>
</feature>
<dbReference type="PROSITE" id="PS51918">
    <property type="entry name" value="RADICAL_SAM"/>
    <property type="match status" value="1"/>
</dbReference>
<feature type="binding site" evidence="8">
    <location>
        <position position="92"/>
    </location>
    <ligand>
        <name>[4Fe-4S] cluster</name>
        <dbReference type="ChEBI" id="CHEBI:49883"/>
        <label>2</label>
        <note>4Fe-4S-S-AdoMet</note>
    </ligand>
</feature>
<dbReference type="InterPro" id="IPR031691">
    <property type="entry name" value="LIAS_N"/>
</dbReference>
<dbReference type="SFLD" id="SFLDF00271">
    <property type="entry name" value="lipoyl_synthase"/>
    <property type="match status" value="1"/>
</dbReference>
<dbReference type="NCBIfam" id="TIGR00510">
    <property type="entry name" value="lipA"/>
    <property type="match status" value="1"/>
</dbReference>
<dbReference type="HAMAP" id="MF_00206">
    <property type="entry name" value="Lipoyl_synth"/>
    <property type="match status" value="1"/>
</dbReference>
<keyword evidence="5 8" id="KW-0408">Iron</keyword>
<feature type="binding site" evidence="8">
    <location>
        <position position="73"/>
    </location>
    <ligand>
        <name>[4Fe-4S] cluster</name>
        <dbReference type="ChEBI" id="CHEBI:49883"/>
        <label>1</label>
    </ligand>
</feature>
<evidence type="ECO:0000313" key="10">
    <source>
        <dbReference type="EMBL" id="CAE6762403.1"/>
    </source>
</evidence>
<comment type="catalytic activity">
    <reaction evidence="7 8">
        <text>[[Fe-S] cluster scaffold protein carrying a second [4Fe-4S](2+) cluster] + N(6)-octanoyl-L-lysyl-[protein] + 2 oxidized [2Fe-2S]-[ferredoxin] + 2 S-adenosyl-L-methionine + 4 H(+) = [[Fe-S] cluster scaffold protein] + N(6)-[(R)-dihydrolipoyl]-L-lysyl-[protein] + 4 Fe(3+) + 2 hydrogen sulfide + 2 5'-deoxyadenosine + 2 L-methionine + 2 reduced [2Fe-2S]-[ferredoxin]</text>
        <dbReference type="Rhea" id="RHEA:16585"/>
        <dbReference type="Rhea" id="RHEA-COMP:9928"/>
        <dbReference type="Rhea" id="RHEA-COMP:10000"/>
        <dbReference type="Rhea" id="RHEA-COMP:10001"/>
        <dbReference type="Rhea" id="RHEA-COMP:10475"/>
        <dbReference type="Rhea" id="RHEA-COMP:14568"/>
        <dbReference type="Rhea" id="RHEA-COMP:14569"/>
        <dbReference type="ChEBI" id="CHEBI:15378"/>
        <dbReference type="ChEBI" id="CHEBI:17319"/>
        <dbReference type="ChEBI" id="CHEBI:29034"/>
        <dbReference type="ChEBI" id="CHEBI:29919"/>
        <dbReference type="ChEBI" id="CHEBI:33722"/>
        <dbReference type="ChEBI" id="CHEBI:33737"/>
        <dbReference type="ChEBI" id="CHEBI:33738"/>
        <dbReference type="ChEBI" id="CHEBI:57844"/>
        <dbReference type="ChEBI" id="CHEBI:59789"/>
        <dbReference type="ChEBI" id="CHEBI:78809"/>
        <dbReference type="ChEBI" id="CHEBI:83100"/>
        <dbReference type="EC" id="2.8.1.8"/>
    </reaction>
</comment>